<keyword evidence="2" id="KW-1185">Reference proteome</keyword>
<sequence length="56" mass="6554">MSDRVFLLWHVHHVAEDESGVVKHFEPDGEFSAHEGFYIDEYALDEDKWTTGFITI</sequence>
<evidence type="ECO:0000313" key="1">
    <source>
        <dbReference type="EMBL" id="SES15196.1"/>
    </source>
</evidence>
<dbReference type="EMBL" id="FOFR01000023">
    <property type="protein sequence ID" value="SES15196.1"/>
    <property type="molecule type" value="Genomic_DNA"/>
</dbReference>
<name>A0A1H9V0J4_9PSEU</name>
<gene>
    <name evidence="1" type="ORF">SAMN05216188_12385</name>
</gene>
<protein>
    <submittedName>
        <fullName evidence="1">Uncharacterized protein</fullName>
    </submittedName>
</protein>
<proteinExistence type="predicted"/>
<evidence type="ECO:0000313" key="2">
    <source>
        <dbReference type="Proteomes" id="UP000199352"/>
    </source>
</evidence>
<accession>A0A1H9V0J4</accession>
<reference evidence="2" key="1">
    <citation type="submission" date="2016-10" db="EMBL/GenBank/DDBJ databases">
        <authorList>
            <person name="Varghese N."/>
            <person name="Submissions S."/>
        </authorList>
    </citation>
    <scope>NUCLEOTIDE SEQUENCE [LARGE SCALE GENOMIC DNA]</scope>
    <source>
        <strain evidence="2">CGMCC 4.3525</strain>
    </source>
</reference>
<dbReference type="AlphaFoldDB" id="A0A1H9V0J4"/>
<dbReference type="Proteomes" id="UP000199352">
    <property type="component" value="Unassembled WGS sequence"/>
</dbReference>
<organism evidence="1 2">
    <name type="scientific">Lentzea xinjiangensis</name>
    <dbReference type="NCBI Taxonomy" id="402600"/>
    <lineage>
        <taxon>Bacteria</taxon>
        <taxon>Bacillati</taxon>
        <taxon>Actinomycetota</taxon>
        <taxon>Actinomycetes</taxon>
        <taxon>Pseudonocardiales</taxon>
        <taxon>Pseudonocardiaceae</taxon>
        <taxon>Lentzea</taxon>
    </lineage>
</organism>